<dbReference type="PIRSF" id="PIRSF000728">
    <property type="entry name" value="NAGK"/>
    <property type="match status" value="1"/>
</dbReference>
<feature type="site" description="Transition state stabilizer" evidence="9">
    <location>
        <position position="9"/>
    </location>
</feature>
<dbReference type="PANTHER" id="PTHR23342:SF0">
    <property type="entry name" value="N-ACETYLGLUTAMATE SYNTHASE, MITOCHONDRIAL"/>
    <property type="match status" value="1"/>
</dbReference>
<proteinExistence type="inferred from homology"/>
<comment type="similarity">
    <text evidence="9">Belongs to the acetylglutamate kinase family. ArgB subfamily.</text>
</comment>
<name>A0ABW4I8K5_9SPHI</name>
<comment type="caution">
    <text evidence="11">The sequence shown here is derived from an EMBL/GenBank/DDBJ whole genome shotgun (WGS) entry which is preliminary data.</text>
</comment>
<evidence type="ECO:0000256" key="2">
    <source>
        <dbReference type="ARBA" id="ARBA00022571"/>
    </source>
</evidence>
<feature type="binding site" evidence="9">
    <location>
        <position position="160"/>
    </location>
    <ligand>
        <name>substrate</name>
    </ligand>
</feature>
<dbReference type="NCBIfam" id="TIGR00761">
    <property type="entry name" value="argB"/>
    <property type="match status" value="1"/>
</dbReference>
<feature type="binding site" evidence="9">
    <location>
        <position position="63"/>
    </location>
    <ligand>
        <name>substrate</name>
    </ligand>
</feature>
<evidence type="ECO:0000313" key="12">
    <source>
        <dbReference type="Proteomes" id="UP001597118"/>
    </source>
</evidence>
<reference evidence="12" key="1">
    <citation type="journal article" date="2019" name="Int. J. Syst. Evol. Microbiol.">
        <title>The Global Catalogue of Microorganisms (GCM) 10K type strain sequencing project: providing services to taxonomists for standard genome sequencing and annotation.</title>
        <authorList>
            <consortium name="The Broad Institute Genomics Platform"/>
            <consortium name="The Broad Institute Genome Sequencing Center for Infectious Disease"/>
            <person name="Wu L."/>
            <person name="Ma J."/>
        </authorList>
    </citation>
    <scope>NUCLEOTIDE SEQUENCE [LARGE SCALE GENOMIC DNA]</scope>
    <source>
        <strain evidence="12">CCUG 53762</strain>
    </source>
</reference>
<evidence type="ECO:0000259" key="10">
    <source>
        <dbReference type="Pfam" id="PF00696"/>
    </source>
</evidence>
<feature type="site" description="Transition state stabilizer" evidence="9">
    <location>
        <position position="226"/>
    </location>
</feature>
<feature type="binding site" evidence="9">
    <location>
        <begin position="41"/>
        <end position="42"/>
    </location>
    <ligand>
        <name>substrate</name>
    </ligand>
</feature>
<dbReference type="Proteomes" id="UP001597118">
    <property type="component" value="Unassembled WGS sequence"/>
</dbReference>
<evidence type="ECO:0000256" key="3">
    <source>
        <dbReference type="ARBA" id="ARBA00022605"/>
    </source>
</evidence>
<keyword evidence="9" id="KW-0963">Cytoplasm</keyword>
<dbReference type="HAMAP" id="MF_00082">
    <property type="entry name" value="ArgB"/>
    <property type="match status" value="1"/>
</dbReference>
<dbReference type="CDD" id="cd04238">
    <property type="entry name" value="AAK_NAGK-like"/>
    <property type="match status" value="1"/>
</dbReference>
<comment type="catalytic activity">
    <reaction evidence="8 9">
        <text>N-acetyl-L-glutamate + ATP = N-acetyl-L-glutamyl 5-phosphate + ADP</text>
        <dbReference type="Rhea" id="RHEA:14629"/>
        <dbReference type="ChEBI" id="CHEBI:30616"/>
        <dbReference type="ChEBI" id="CHEBI:44337"/>
        <dbReference type="ChEBI" id="CHEBI:57936"/>
        <dbReference type="ChEBI" id="CHEBI:456216"/>
        <dbReference type="EC" id="2.7.2.8"/>
    </reaction>
</comment>
<comment type="pathway">
    <text evidence="1 9">Amino-acid biosynthesis; L-arginine biosynthesis; N(2)-acetyl-L-ornithine from L-glutamate: step 2/4.</text>
</comment>
<keyword evidence="12" id="KW-1185">Reference proteome</keyword>
<keyword evidence="5 9" id="KW-0547">Nucleotide-binding</keyword>
<dbReference type="GO" id="GO:0003991">
    <property type="term" value="F:acetylglutamate kinase activity"/>
    <property type="evidence" value="ECO:0007669"/>
    <property type="project" value="UniProtKB-EC"/>
</dbReference>
<evidence type="ECO:0000256" key="4">
    <source>
        <dbReference type="ARBA" id="ARBA00022679"/>
    </source>
</evidence>
<protein>
    <recommendedName>
        <fullName evidence="9">Acetylglutamate kinase</fullName>
        <ecNumber evidence="9">2.7.2.8</ecNumber>
    </recommendedName>
    <alternativeName>
        <fullName evidence="9">N-acetyl-L-glutamate 5-phosphotransferase</fullName>
    </alternativeName>
    <alternativeName>
        <fullName evidence="9">NAG kinase</fullName>
        <shortName evidence="9">NAGK</shortName>
    </alternativeName>
</protein>
<dbReference type="Pfam" id="PF00696">
    <property type="entry name" value="AA_kinase"/>
    <property type="match status" value="1"/>
</dbReference>
<dbReference type="InterPro" id="IPR004662">
    <property type="entry name" value="AcgluKinase_fam"/>
</dbReference>
<evidence type="ECO:0000256" key="7">
    <source>
        <dbReference type="ARBA" id="ARBA00022840"/>
    </source>
</evidence>
<dbReference type="InterPro" id="IPR036393">
    <property type="entry name" value="AceGlu_kinase-like_sf"/>
</dbReference>
<dbReference type="InterPro" id="IPR037528">
    <property type="entry name" value="ArgB"/>
</dbReference>
<keyword evidence="6 9" id="KW-0418">Kinase</keyword>
<keyword evidence="7 9" id="KW-0067">ATP-binding</keyword>
<keyword evidence="2 9" id="KW-0055">Arginine biosynthesis</keyword>
<dbReference type="Gene3D" id="3.40.1160.10">
    <property type="entry name" value="Acetylglutamate kinase-like"/>
    <property type="match status" value="1"/>
</dbReference>
<sequence>MKKALWVIKIGGNVIDNPNQLALFLHDFAQLEGGKILIHGGGKIATQMAAQLGIETQMVNGRRITDGEMLNVVTMVYGGLVNKNIVARLQANGVNAIGMTGADANAIKAVKRPVKEVDFGFVGDLKEDSVNQEILSKLIESGLIPVFSALTHNGHGQLLNTNADTIASALAVGLSSIYETKLIYCFEKNGVLKDVNNDNSVIQNINPSFFEELTKEGIIADGMLPKLQNAFDAISKGVKEVYIGNAAKLSDIHQGDNFGTCLSLN</sequence>
<evidence type="ECO:0000256" key="8">
    <source>
        <dbReference type="ARBA" id="ARBA00048141"/>
    </source>
</evidence>
<dbReference type="EC" id="2.7.2.8" evidence="9"/>
<dbReference type="PANTHER" id="PTHR23342">
    <property type="entry name" value="N-ACETYLGLUTAMATE SYNTHASE"/>
    <property type="match status" value="1"/>
</dbReference>
<comment type="subcellular location">
    <subcellularLocation>
        <location evidence="9">Cytoplasm</location>
    </subcellularLocation>
</comment>
<accession>A0ABW4I8K5</accession>
<dbReference type="RefSeq" id="WP_379661449.1">
    <property type="nucleotide sequence ID" value="NZ_JBHUDG010000003.1"/>
</dbReference>
<keyword evidence="4 9" id="KW-0808">Transferase</keyword>
<organism evidence="11 12">
    <name type="scientific">Pseudopedobacter beijingensis</name>
    <dbReference type="NCBI Taxonomy" id="1207056"/>
    <lineage>
        <taxon>Bacteria</taxon>
        <taxon>Pseudomonadati</taxon>
        <taxon>Bacteroidota</taxon>
        <taxon>Sphingobacteriia</taxon>
        <taxon>Sphingobacteriales</taxon>
        <taxon>Sphingobacteriaceae</taxon>
        <taxon>Pseudopedobacter</taxon>
    </lineage>
</organism>
<evidence type="ECO:0000256" key="9">
    <source>
        <dbReference type="HAMAP-Rule" id="MF_00082"/>
    </source>
</evidence>
<comment type="function">
    <text evidence="9">Catalyzes the ATP-dependent phosphorylation of N-acetyl-L-glutamate.</text>
</comment>
<evidence type="ECO:0000256" key="5">
    <source>
        <dbReference type="ARBA" id="ARBA00022741"/>
    </source>
</evidence>
<feature type="domain" description="Aspartate/glutamate/uridylate kinase" evidence="10">
    <location>
        <begin position="5"/>
        <end position="245"/>
    </location>
</feature>
<keyword evidence="3 9" id="KW-0028">Amino-acid biosynthesis</keyword>
<dbReference type="SUPFAM" id="SSF53633">
    <property type="entry name" value="Carbamate kinase-like"/>
    <property type="match status" value="1"/>
</dbReference>
<dbReference type="InterPro" id="IPR001048">
    <property type="entry name" value="Asp/Glu/Uridylate_kinase"/>
</dbReference>
<evidence type="ECO:0000256" key="6">
    <source>
        <dbReference type="ARBA" id="ARBA00022777"/>
    </source>
</evidence>
<dbReference type="EMBL" id="JBHUDG010000003">
    <property type="protein sequence ID" value="MFD1629068.1"/>
    <property type="molecule type" value="Genomic_DNA"/>
</dbReference>
<evidence type="ECO:0000313" key="11">
    <source>
        <dbReference type="EMBL" id="MFD1629068.1"/>
    </source>
</evidence>
<gene>
    <name evidence="9 11" type="primary">argB</name>
    <name evidence="11" type="ORF">ACFSAH_04220</name>
</gene>
<evidence type="ECO:0000256" key="1">
    <source>
        <dbReference type="ARBA" id="ARBA00004828"/>
    </source>
</evidence>